<protein>
    <submittedName>
        <fullName evidence="5">DNA-binding HxlR family transcriptional regulator</fullName>
    </submittedName>
</protein>
<evidence type="ECO:0000313" key="6">
    <source>
        <dbReference type="Proteomes" id="UP000552700"/>
    </source>
</evidence>
<dbReference type="Gene3D" id="3.30.1050.10">
    <property type="entry name" value="SCP2 sterol-binding domain"/>
    <property type="match status" value="1"/>
</dbReference>
<sequence length="211" mass="22988">MDIIGERWALMIIRELIFGPKRFGDIRAGLPGLSANVLTQRLEALEAAGIVQRRKLPPPASVQIYELTEWGAESEILFRIIGRWAARSPLLTPAFMSVASVVLSMRTMFDTERARDFDADIGFRFGAEHFRATVKDGTLTIEPGETDGADVVFSGDQNALVAMLYGGEALAPLESSGAVGVEGDPALFARYLTLFPLPEQAVPGNLPRQRA</sequence>
<dbReference type="RefSeq" id="WP_246352008.1">
    <property type="nucleotide sequence ID" value="NZ_JACIJP010000005.1"/>
</dbReference>
<keyword evidence="1" id="KW-0805">Transcription regulation</keyword>
<dbReference type="InterPro" id="IPR011991">
    <property type="entry name" value="ArsR-like_HTH"/>
</dbReference>
<dbReference type="InterPro" id="IPR036527">
    <property type="entry name" value="SCP2_sterol-bd_dom_sf"/>
</dbReference>
<gene>
    <name evidence="5" type="ORF">FHS92_002738</name>
</gene>
<dbReference type="GO" id="GO:0006355">
    <property type="term" value="P:regulation of DNA-templated transcription"/>
    <property type="evidence" value="ECO:0007669"/>
    <property type="project" value="UniProtKB-ARBA"/>
</dbReference>
<keyword evidence="3" id="KW-0804">Transcription</keyword>
<dbReference type="PANTHER" id="PTHR33204:SF18">
    <property type="entry name" value="TRANSCRIPTIONAL REGULATORY PROTEIN"/>
    <property type="match status" value="1"/>
</dbReference>
<evidence type="ECO:0000256" key="2">
    <source>
        <dbReference type="ARBA" id="ARBA00023125"/>
    </source>
</evidence>
<feature type="domain" description="HTH hxlR-type" evidence="4">
    <location>
        <begin position="1"/>
        <end position="93"/>
    </location>
</feature>
<dbReference type="Pfam" id="PF14864">
    <property type="entry name" value="Alkyl_sulf_C"/>
    <property type="match status" value="1"/>
</dbReference>
<name>A0A841JA08_9SPHN</name>
<dbReference type="Proteomes" id="UP000552700">
    <property type="component" value="Unassembled WGS sequence"/>
</dbReference>
<dbReference type="InterPro" id="IPR036388">
    <property type="entry name" value="WH-like_DNA-bd_sf"/>
</dbReference>
<reference evidence="5 6" key="1">
    <citation type="submission" date="2020-08" db="EMBL/GenBank/DDBJ databases">
        <title>Genomic Encyclopedia of Type Strains, Phase IV (KMG-IV): sequencing the most valuable type-strain genomes for metagenomic binning, comparative biology and taxonomic classification.</title>
        <authorList>
            <person name="Goeker M."/>
        </authorList>
    </citation>
    <scope>NUCLEOTIDE SEQUENCE [LARGE SCALE GENOMIC DNA]</scope>
    <source>
        <strain evidence="5 6">DSM 102255</strain>
    </source>
</reference>
<keyword evidence="6" id="KW-1185">Reference proteome</keyword>
<evidence type="ECO:0000256" key="3">
    <source>
        <dbReference type="ARBA" id="ARBA00023163"/>
    </source>
</evidence>
<dbReference type="EMBL" id="JACIJP010000005">
    <property type="protein sequence ID" value="MBB6124981.1"/>
    <property type="molecule type" value="Genomic_DNA"/>
</dbReference>
<dbReference type="GO" id="GO:0003677">
    <property type="term" value="F:DNA binding"/>
    <property type="evidence" value="ECO:0007669"/>
    <property type="project" value="UniProtKB-KW"/>
</dbReference>
<dbReference type="PANTHER" id="PTHR33204">
    <property type="entry name" value="TRANSCRIPTIONAL REGULATOR, MARR FAMILY"/>
    <property type="match status" value="1"/>
</dbReference>
<dbReference type="CDD" id="cd00090">
    <property type="entry name" value="HTH_ARSR"/>
    <property type="match status" value="1"/>
</dbReference>
<evidence type="ECO:0000313" key="5">
    <source>
        <dbReference type="EMBL" id="MBB6124981.1"/>
    </source>
</evidence>
<dbReference type="SUPFAM" id="SSF46785">
    <property type="entry name" value="Winged helix' DNA-binding domain"/>
    <property type="match status" value="1"/>
</dbReference>
<evidence type="ECO:0000256" key="1">
    <source>
        <dbReference type="ARBA" id="ARBA00023015"/>
    </source>
</evidence>
<dbReference type="InterPro" id="IPR002577">
    <property type="entry name" value="HTH_HxlR"/>
</dbReference>
<dbReference type="InterPro" id="IPR036390">
    <property type="entry name" value="WH_DNA-bd_sf"/>
</dbReference>
<organism evidence="5 6">
    <name type="scientific">Sphingobium subterraneum</name>
    <dbReference type="NCBI Taxonomy" id="627688"/>
    <lineage>
        <taxon>Bacteria</taxon>
        <taxon>Pseudomonadati</taxon>
        <taxon>Pseudomonadota</taxon>
        <taxon>Alphaproteobacteria</taxon>
        <taxon>Sphingomonadales</taxon>
        <taxon>Sphingomonadaceae</taxon>
        <taxon>Sphingobium</taxon>
    </lineage>
</organism>
<dbReference type="Gene3D" id="1.10.10.10">
    <property type="entry name" value="Winged helix-like DNA-binding domain superfamily/Winged helix DNA-binding domain"/>
    <property type="match status" value="1"/>
</dbReference>
<proteinExistence type="predicted"/>
<evidence type="ECO:0000259" key="4">
    <source>
        <dbReference type="PROSITE" id="PS51118"/>
    </source>
</evidence>
<dbReference type="Pfam" id="PF01638">
    <property type="entry name" value="HxlR"/>
    <property type="match status" value="1"/>
</dbReference>
<dbReference type="InterPro" id="IPR029229">
    <property type="entry name" value="Alkyl_sulf_C"/>
</dbReference>
<dbReference type="AlphaFoldDB" id="A0A841JA08"/>
<comment type="caution">
    <text evidence="5">The sequence shown here is derived from an EMBL/GenBank/DDBJ whole genome shotgun (WGS) entry which is preliminary data.</text>
</comment>
<dbReference type="SUPFAM" id="SSF55718">
    <property type="entry name" value="SCP-like"/>
    <property type="match status" value="1"/>
</dbReference>
<keyword evidence="2 5" id="KW-0238">DNA-binding</keyword>
<accession>A0A841JA08</accession>
<dbReference type="PROSITE" id="PS51118">
    <property type="entry name" value="HTH_HXLR"/>
    <property type="match status" value="1"/>
</dbReference>